<keyword evidence="4" id="KW-1185">Reference proteome</keyword>
<dbReference type="EMBL" id="JAVLET010000004">
    <property type="protein sequence ID" value="KAL0470344.1"/>
    <property type="molecule type" value="Genomic_DNA"/>
</dbReference>
<feature type="compositionally biased region" description="Polar residues" evidence="1">
    <location>
        <begin position="96"/>
        <end position="107"/>
    </location>
</feature>
<sequence length="920" mass="105003">MISWHRKSCGRPDVCLVDGGIPFCMSCDSLAPLDDLSPSQVPSNPSVLYHDETKALSLHWPASVDYETHCYDSNGCDISSQLAEILGTEPWDNKTSRPSSERPSSMKANDGVSSCEPLSSDQGPRQGAINPPSLNPREDNLVASDSIRILHLSKGNKSDPLHGRLEVCQLKYFPEYEALSYTWGTASGNSSRTRKLYLGREWSILPITINCEAALRALRLPDADRRIWVDAICINQENDTERTHQIQLMPIIYATATQVVIYIGYEKWEVDIGWTYNIERQPRTITRNQWEKNWDKMDSRLKCHYFFRSWIIQEIAAARKAWVTDGSSWQPWPIIDAQAEGYASRTFLPWIKDFETRKYRLPGYLVRLVMDSWSSQASDPRDKVFALLGVVTGAAADGLVGDYSLSVEQVYTGLAAFALTKHGEVDILRYASGYTKSRNLPSWVPDWRLLSRDWGIMLRMEHVELQSVPAPDECIQYPWQLRRWGEDGWVRNKTDDVISDELTLPKATVHGPTGTLCVHGIRLTSLTKKFKRHDFSTHAVFWGDFFSVTAPHNSEFDDCIYFLRRFDVPVALRPVRKKTRYGLPRQDLFTFVGLCYVSPGSLITLEGSDLRADYPDDLARISQWTVLHASTGFFEGLRMENTQALHLKLAEMCSAAHTEYSAWQVAFFKDLRQRVKMIWDNVLHRFGKDAFALTAWRGALSDSDEACAGQSNFWSETIVLSDLEEAFARQANFWSEIIGQLMTASMSSREEMKEKLRQQRRQLQTLGETMRLLSLTCKTMEARNAPDASISKELDSLAKDRLSYRQKLPARQQEEGDRYCPRWYDFAGVSLYWYNMRYIHAIKAAGYLEQALVYMDTAHAEKSSTAASVLKVNIDAATEYQRATCIALREIKLAAKSLVLPMYETDPEEAMDDWQKIFII</sequence>
<dbReference type="InterPro" id="IPR010730">
    <property type="entry name" value="HET"/>
</dbReference>
<evidence type="ECO:0000313" key="3">
    <source>
        <dbReference type="EMBL" id="KAL0470344.1"/>
    </source>
</evidence>
<organism evidence="3 4">
    <name type="scientific">Neurospora intermedia</name>
    <dbReference type="NCBI Taxonomy" id="5142"/>
    <lineage>
        <taxon>Eukaryota</taxon>
        <taxon>Fungi</taxon>
        <taxon>Dikarya</taxon>
        <taxon>Ascomycota</taxon>
        <taxon>Pezizomycotina</taxon>
        <taxon>Sordariomycetes</taxon>
        <taxon>Sordariomycetidae</taxon>
        <taxon>Sordariales</taxon>
        <taxon>Sordariaceae</taxon>
        <taxon>Neurospora</taxon>
    </lineage>
</organism>
<evidence type="ECO:0000259" key="2">
    <source>
        <dbReference type="Pfam" id="PF06985"/>
    </source>
</evidence>
<dbReference type="PANTHER" id="PTHR24148">
    <property type="entry name" value="ANKYRIN REPEAT DOMAIN-CONTAINING PROTEIN 39 HOMOLOG-RELATED"/>
    <property type="match status" value="1"/>
</dbReference>
<dbReference type="InterPro" id="IPR052895">
    <property type="entry name" value="HetReg/Transcr_Mod"/>
</dbReference>
<comment type="caution">
    <text evidence="3">The sequence shown here is derived from an EMBL/GenBank/DDBJ whole genome shotgun (WGS) entry which is preliminary data.</text>
</comment>
<feature type="domain" description="Heterokaryon incompatibility" evidence="2">
    <location>
        <begin position="176"/>
        <end position="314"/>
    </location>
</feature>
<name>A0ABR3DCJ2_NEUIN</name>
<proteinExistence type="predicted"/>
<evidence type="ECO:0000313" key="4">
    <source>
        <dbReference type="Proteomes" id="UP001451303"/>
    </source>
</evidence>
<dbReference type="PANTHER" id="PTHR24148:SF81">
    <property type="entry name" value="HETEROKARYON INCOMPATIBILITY DOMAIN-CONTAINING PROTEIN"/>
    <property type="match status" value="1"/>
</dbReference>
<dbReference type="Proteomes" id="UP001451303">
    <property type="component" value="Unassembled WGS sequence"/>
</dbReference>
<reference evidence="3 4" key="1">
    <citation type="submission" date="2023-09" db="EMBL/GenBank/DDBJ databases">
        <title>Multi-omics analysis of a traditional fermented food reveals byproduct-associated fungal strains for waste-to-food upcycling.</title>
        <authorList>
            <consortium name="Lawrence Berkeley National Laboratory"/>
            <person name="Rekdal V.M."/>
            <person name="Villalobos-Escobedo J.M."/>
            <person name="Rodriguez-Valeron N."/>
            <person name="Garcia M.O."/>
            <person name="Vasquez D.P."/>
            <person name="Damayanti I."/>
            <person name="Sorensen P.M."/>
            <person name="Baidoo E.E."/>
            <person name="De Carvalho A.C."/>
            <person name="Riley R."/>
            <person name="Lipzen A."/>
            <person name="He G."/>
            <person name="Yan M."/>
            <person name="Haridas S."/>
            <person name="Daum C."/>
            <person name="Yoshinaga Y."/>
            <person name="Ng V."/>
            <person name="Grigoriev I.V."/>
            <person name="Munk R."/>
            <person name="Nuraida L."/>
            <person name="Wijaya C.H."/>
            <person name="Morales P.-C."/>
            <person name="Keasling J.D."/>
        </authorList>
    </citation>
    <scope>NUCLEOTIDE SEQUENCE [LARGE SCALE GENOMIC DNA]</scope>
    <source>
        <strain evidence="3 4">FGSC 2613</strain>
    </source>
</reference>
<dbReference type="Pfam" id="PF06985">
    <property type="entry name" value="HET"/>
    <property type="match status" value="1"/>
</dbReference>
<protein>
    <submittedName>
        <fullName evidence="3">Heterokaryon incompatibility protein domain-containing protein</fullName>
    </submittedName>
</protein>
<evidence type="ECO:0000256" key="1">
    <source>
        <dbReference type="SAM" id="MobiDB-lite"/>
    </source>
</evidence>
<feature type="region of interest" description="Disordered" evidence="1">
    <location>
        <begin position="89"/>
        <end position="138"/>
    </location>
</feature>
<gene>
    <name evidence="3" type="ORF">QR685DRAFT_571477</name>
</gene>
<accession>A0ABR3DCJ2</accession>